<reference evidence="18 19" key="1">
    <citation type="journal article" date="2010" name="Nature">
        <title>The sequence and de novo assembly of the giant panda genome.</title>
        <authorList>
            <person name="Li R."/>
            <person name="Fan W."/>
            <person name="Tian G."/>
            <person name="Zhu H."/>
            <person name="He L."/>
            <person name="Cai J."/>
            <person name="Huang Q."/>
            <person name="Cai Q."/>
            <person name="Li B."/>
            <person name="Bai Y."/>
            <person name="Zhang Z."/>
            <person name="Zhang Y."/>
            <person name="Wang W."/>
            <person name="Li J."/>
            <person name="Wei F."/>
            <person name="Li H."/>
            <person name="Jian M."/>
            <person name="Li J."/>
            <person name="Zhang Z."/>
            <person name="Nielsen R."/>
            <person name="Li D."/>
            <person name="Gu W."/>
            <person name="Yang Z."/>
            <person name="Xuan Z."/>
            <person name="Ryder O.A."/>
            <person name="Leung F.C."/>
            <person name="Zhou Y."/>
            <person name="Cao J."/>
            <person name="Sun X."/>
            <person name="Fu Y."/>
            <person name="Fang X."/>
            <person name="Guo X."/>
            <person name="Wang B."/>
            <person name="Hou R."/>
            <person name="Shen F."/>
            <person name="Mu B."/>
            <person name="Ni P."/>
            <person name="Lin R."/>
            <person name="Qian W."/>
            <person name="Wang G."/>
            <person name="Yu C."/>
            <person name="Nie W."/>
            <person name="Wang J."/>
            <person name="Wu Z."/>
            <person name="Liang H."/>
            <person name="Min J."/>
            <person name="Wu Q."/>
            <person name="Cheng S."/>
            <person name="Ruan J."/>
            <person name="Wang M."/>
            <person name="Shi Z."/>
            <person name="Wen M."/>
            <person name="Liu B."/>
            <person name="Ren X."/>
            <person name="Zheng H."/>
            <person name="Dong D."/>
            <person name="Cook K."/>
            <person name="Shan G."/>
            <person name="Zhang H."/>
            <person name="Kosiol C."/>
            <person name="Xie X."/>
            <person name="Lu Z."/>
            <person name="Zheng H."/>
            <person name="Li Y."/>
            <person name="Steiner C.C."/>
            <person name="Lam T.T."/>
            <person name="Lin S."/>
            <person name="Zhang Q."/>
            <person name="Li G."/>
            <person name="Tian J."/>
            <person name="Gong T."/>
            <person name="Liu H."/>
            <person name="Zhang D."/>
            <person name="Fang L."/>
            <person name="Ye C."/>
            <person name="Zhang J."/>
            <person name="Hu W."/>
            <person name="Xu A."/>
            <person name="Ren Y."/>
            <person name="Zhang G."/>
            <person name="Bruford M.W."/>
            <person name="Li Q."/>
            <person name="Ma L."/>
            <person name="Guo Y."/>
            <person name="An N."/>
            <person name="Hu Y."/>
            <person name="Zheng Y."/>
            <person name="Shi Y."/>
            <person name="Li Z."/>
            <person name="Liu Q."/>
            <person name="Chen Y."/>
            <person name="Zhao J."/>
            <person name="Qu N."/>
            <person name="Zhao S."/>
            <person name="Tian F."/>
            <person name="Wang X."/>
            <person name="Wang H."/>
            <person name="Xu L."/>
            <person name="Liu X."/>
            <person name="Vinar T."/>
            <person name="Wang Y."/>
            <person name="Lam T.W."/>
            <person name="Yiu S.M."/>
            <person name="Liu S."/>
            <person name="Zhang H."/>
            <person name="Li D."/>
            <person name="Huang Y."/>
            <person name="Wang X."/>
            <person name="Yang G."/>
            <person name="Jiang Z."/>
            <person name="Wang J."/>
            <person name="Qin N."/>
            <person name="Li L."/>
            <person name="Li J."/>
            <person name="Bolund L."/>
            <person name="Kristiansen K."/>
            <person name="Wong G.K."/>
            <person name="Olson M."/>
            <person name="Zhang X."/>
            <person name="Li S."/>
            <person name="Yang H."/>
            <person name="Wang J."/>
            <person name="Wang J."/>
        </authorList>
    </citation>
    <scope>NUCLEOTIDE SEQUENCE [LARGE SCALE GENOMIC DNA]</scope>
</reference>
<keyword evidence="10" id="KW-0804">Transcription</keyword>
<dbReference type="CDD" id="cd07765">
    <property type="entry name" value="KRAB_A-box"/>
    <property type="match status" value="1"/>
</dbReference>
<dbReference type="SMART" id="SM00349">
    <property type="entry name" value="KRAB"/>
    <property type="match status" value="1"/>
</dbReference>
<dbReference type="InterPro" id="IPR038269">
    <property type="entry name" value="SCAN_sf"/>
</dbReference>
<evidence type="ECO:0000259" key="15">
    <source>
        <dbReference type="PROSITE" id="PS50157"/>
    </source>
</evidence>
<evidence type="ECO:0000313" key="19">
    <source>
        <dbReference type="Proteomes" id="UP000008912"/>
    </source>
</evidence>
<dbReference type="SUPFAM" id="SSF57667">
    <property type="entry name" value="beta-beta-alpha zinc fingers"/>
    <property type="match status" value="3"/>
</dbReference>
<dbReference type="SMART" id="SM00431">
    <property type="entry name" value="SCAN"/>
    <property type="match status" value="1"/>
</dbReference>
<dbReference type="FunFam" id="1.10.4020.10:FF:000001">
    <property type="entry name" value="zinc finger protein 263 isoform X1"/>
    <property type="match status" value="1"/>
</dbReference>
<proteinExistence type="inferred from homology"/>
<dbReference type="InterPro" id="IPR036236">
    <property type="entry name" value="Znf_C2H2_sf"/>
</dbReference>
<dbReference type="PANTHER" id="PTHR23226:SF272">
    <property type="entry name" value="ZINC FINGER PROTEIN 75D"/>
    <property type="match status" value="1"/>
</dbReference>
<keyword evidence="19" id="KW-1185">Reference proteome</keyword>
<dbReference type="eggNOG" id="KOG1721">
    <property type="taxonomic scope" value="Eukaryota"/>
</dbReference>
<dbReference type="FunFam" id="3.30.160.60:FF:000720">
    <property type="entry name" value="zinc finger protein 18 isoform X2"/>
    <property type="match status" value="1"/>
</dbReference>
<protein>
    <submittedName>
        <fullName evidence="18">Zinc finger protein 75D</fullName>
    </submittedName>
</protein>
<feature type="domain" description="C2H2-type" evidence="15">
    <location>
        <begin position="382"/>
        <end position="409"/>
    </location>
</feature>
<dbReference type="SMART" id="SM00355">
    <property type="entry name" value="ZnF_C2H2"/>
    <property type="match status" value="5"/>
</dbReference>
<evidence type="ECO:0000256" key="9">
    <source>
        <dbReference type="ARBA" id="ARBA00023125"/>
    </source>
</evidence>
<dbReference type="InterPro" id="IPR001909">
    <property type="entry name" value="KRAB"/>
</dbReference>
<feature type="domain" description="C2H2-type" evidence="15">
    <location>
        <begin position="354"/>
        <end position="381"/>
    </location>
</feature>
<feature type="compositionally biased region" description="Basic and acidic residues" evidence="14">
    <location>
        <begin position="25"/>
        <end position="35"/>
    </location>
</feature>
<dbReference type="Gene3D" id="1.10.4020.10">
    <property type="entry name" value="DNA breaking-rejoining enzymes"/>
    <property type="match status" value="1"/>
</dbReference>
<evidence type="ECO:0000256" key="3">
    <source>
        <dbReference type="ARBA" id="ARBA00006991"/>
    </source>
</evidence>
<name>G1LVR4_AILME</name>
<evidence type="ECO:0000256" key="5">
    <source>
        <dbReference type="ARBA" id="ARBA00022737"/>
    </source>
</evidence>
<evidence type="ECO:0000256" key="11">
    <source>
        <dbReference type="ARBA" id="ARBA00023242"/>
    </source>
</evidence>
<keyword evidence="4" id="KW-0479">Metal-binding</keyword>
<evidence type="ECO:0000256" key="1">
    <source>
        <dbReference type="ARBA" id="ARBA00003767"/>
    </source>
</evidence>
<accession>G1LVR4</accession>
<dbReference type="AlphaFoldDB" id="G1LVR4"/>
<dbReference type="InterPro" id="IPR003309">
    <property type="entry name" value="SCAN_dom"/>
</dbReference>
<reference evidence="18" key="2">
    <citation type="submission" date="2025-08" db="UniProtKB">
        <authorList>
            <consortium name="Ensembl"/>
        </authorList>
    </citation>
    <scope>IDENTIFICATION</scope>
</reference>
<feature type="domain" description="C2H2-type" evidence="15">
    <location>
        <begin position="270"/>
        <end position="297"/>
    </location>
</feature>
<organism evidence="18 19">
    <name type="scientific">Ailuropoda melanoleuca</name>
    <name type="common">Giant panda</name>
    <dbReference type="NCBI Taxonomy" id="9646"/>
    <lineage>
        <taxon>Eukaryota</taxon>
        <taxon>Metazoa</taxon>
        <taxon>Chordata</taxon>
        <taxon>Craniata</taxon>
        <taxon>Vertebrata</taxon>
        <taxon>Euteleostomi</taxon>
        <taxon>Mammalia</taxon>
        <taxon>Eutheria</taxon>
        <taxon>Laurasiatheria</taxon>
        <taxon>Carnivora</taxon>
        <taxon>Caniformia</taxon>
        <taxon>Ursidae</taxon>
        <taxon>Ailuropoda</taxon>
    </lineage>
</organism>
<dbReference type="GO" id="GO:0000978">
    <property type="term" value="F:RNA polymerase II cis-regulatory region sequence-specific DNA binding"/>
    <property type="evidence" value="ECO:0007669"/>
    <property type="project" value="TreeGrafter"/>
</dbReference>
<feature type="domain" description="C2H2-type" evidence="15">
    <location>
        <begin position="298"/>
        <end position="325"/>
    </location>
</feature>
<sequence length="415" mass="48376">MMMRHLEGNACLYPHMEALWGTKGSVKENSSESKKSSPQMDSLGPESARQHFRSFYYHEAPGPLAAVSQLQELCHQWLRPESHSKEQILELLVLEQFLTILPRDTQTWVRKYHPQSIREAVALVERFQRERGGISDESLLTFEDVAVSFSEEEWELLDPPQKTLYNDVMQENYETVISLGLKLKNDTGNDQPISISALEMQASGSKVLRKARMKVAQKTTGKENHGGTRRVRRRHRAFLGRKRKKLSTCKQELPKHKDLQGKGHAGEKPFKCQECEKSFRVSSDLIKHQRIHTEEKPYKCQQCDKRFRWSSDLNKHLMAHQGIKPYRCSWCGKSFSHNTNLHTHLRIHTGEKPFKCYECGKRFIQNSHLIKHQRTHTGEQPYTCSVCRRNFSRRSSLLRHQKLHRRRESCPVSPV</sequence>
<evidence type="ECO:0000256" key="6">
    <source>
        <dbReference type="ARBA" id="ARBA00022771"/>
    </source>
</evidence>
<dbReference type="Proteomes" id="UP000008912">
    <property type="component" value="Unassembled WGS sequence"/>
</dbReference>
<feature type="domain" description="KRAB" evidence="17">
    <location>
        <begin position="140"/>
        <end position="217"/>
    </location>
</feature>
<evidence type="ECO:0000256" key="12">
    <source>
        <dbReference type="PROSITE-ProRule" id="PRU00042"/>
    </source>
</evidence>
<evidence type="ECO:0000259" key="17">
    <source>
        <dbReference type="PROSITE" id="PS50805"/>
    </source>
</evidence>
<dbReference type="Gene3D" id="6.10.140.140">
    <property type="match status" value="1"/>
</dbReference>
<dbReference type="FunFam" id="3.30.160.60:FF:001340">
    <property type="entry name" value="zinc finger protein 75D isoform X1"/>
    <property type="match status" value="1"/>
</dbReference>
<keyword evidence="11 13" id="KW-0539">Nucleus</keyword>
<dbReference type="GO" id="GO:0005634">
    <property type="term" value="C:nucleus"/>
    <property type="evidence" value="ECO:0007669"/>
    <property type="project" value="UniProtKB-SubCell"/>
</dbReference>
<dbReference type="PROSITE" id="PS50805">
    <property type="entry name" value="KRAB"/>
    <property type="match status" value="1"/>
</dbReference>
<dbReference type="PROSITE" id="PS00028">
    <property type="entry name" value="ZINC_FINGER_C2H2_1"/>
    <property type="match status" value="5"/>
</dbReference>
<keyword evidence="5" id="KW-0677">Repeat</keyword>
<dbReference type="SUPFAM" id="SSF47353">
    <property type="entry name" value="Retrovirus capsid dimerization domain-like"/>
    <property type="match status" value="1"/>
</dbReference>
<keyword evidence="7" id="KW-0862">Zinc</keyword>
<keyword evidence="9" id="KW-0238">DNA-binding</keyword>
<comment type="similarity">
    <text evidence="3">Belongs to the krueppel C2H2-type zinc-finger protein family.</text>
</comment>
<dbReference type="GO" id="GO:0008270">
    <property type="term" value="F:zinc ion binding"/>
    <property type="evidence" value="ECO:0007669"/>
    <property type="project" value="UniProtKB-KW"/>
</dbReference>
<dbReference type="GO" id="GO:0000981">
    <property type="term" value="F:DNA-binding transcription factor activity, RNA polymerase II-specific"/>
    <property type="evidence" value="ECO:0007669"/>
    <property type="project" value="TreeGrafter"/>
</dbReference>
<dbReference type="Ensembl" id="ENSAMET00000011643.2">
    <property type="protein sequence ID" value="ENSAMEP00000011165.2"/>
    <property type="gene ID" value="ENSAMEG00000010627.2"/>
</dbReference>
<dbReference type="GeneTree" id="ENSGT00940000162817"/>
<keyword evidence="8" id="KW-0805">Transcription regulation</keyword>
<dbReference type="FunFam" id="3.30.160.60:FF:001261">
    <property type="entry name" value="Zinc finger protein 75a"/>
    <property type="match status" value="1"/>
</dbReference>
<dbReference type="InterPro" id="IPR036051">
    <property type="entry name" value="KRAB_dom_sf"/>
</dbReference>
<dbReference type="Pfam" id="PF02023">
    <property type="entry name" value="SCAN"/>
    <property type="match status" value="1"/>
</dbReference>
<dbReference type="Pfam" id="PF01352">
    <property type="entry name" value="KRAB"/>
    <property type="match status" value="1"/>
</dbReference>
<dbReference type="STRING" id="9646.ENSAMEP00000011165"/>
<evidence type="ECO:0000256" key="14">
    <source>
        <dbReference type="SAM" id="MobiDB-lite"/>
    </source>
</evidence>
<dbReference type="HOGENOM" id="CLU_002678_0_7_1"/>
<evidence type="ECO:0000256" key="4">
    <source>
        <dbReference type="ARBA" id="ARBA00022723"/>
    </source>
</evidence>
<comment type="subcellular location">
    <subcellularLocation>
        <location evidence="2 13">Nucleus</location>
    </subcellularLocation>
</comment>
<dbReference type="Pfam" id="PF00096">
    <property type="entry name" value="zf-C2H2"/>
    <property type="match status" value="5"/>
</dbReference>
<evidence type="ECO:0000259" key="16">
    <source>
        <dbReference type="PROSITE" id="PS50804"/>
    </source>
</evidence>
<dbReference type="CDD" id="cd07936">
    <property type="entry name" value="SCAN"/>
    <property type="match status" value="1"/>
</dbReference>
<evidence type="ECO:0000256" key="13">
    <source>
        <dbReference type="PROSITE-ProRule" id="PRU00187"/>
    </source>
</evidence>
<evidence type="ECO:0000256" key="8">
    <source>
        <dbReference type="ARBA" id="ARBA00023015"/>
    </source>
</evidence>
<feature type="domain" description="SCAN box" evidence="16">
    <location>
        <begin position="49"/>
        <end position="130"/>
    </location>
</feature>
<dbReference type="PROSITE" id="PS50804">
    <property type="entry name" value="SCAN_BOX"/>
    <property type="match status" value="1"/>
</dbReference>
<keyword evidence="6 12" id="KW-0863">Zinc-finger</keyword>
<dbReference type="FunFam" id="3.30.160.60:FF:000212">
    <property type="entry name" value="zinc finger protein 382 isoform X2"/>
    <property type="match status" value="2"/>
</dbReference>
<evidence type="ECO:0000256" key="2">
    <source>
        <dbReference type="ARBA" id="ARBA00004123"/>
    </source>
</evidence>
<dbReference type="InterPro" id="IPR013087">
    <property type="entry name" value="Znf_C2H2_type"/>
</dbReference>
<dbReference type="PROSITE" id="PS50157">
    <property type="entry name" value="ZINC_FINGER_C2H2_2"/>
    <property type="match status" value="5"/>
</dbReference>
<gene>
    <name evidence="18" type="primary">ZNF75D</name>
</gene>
<evidence type="ECO:0000256" key="10">
    <source>
        <dbReference type="ARBA" id="ARBA00023163"/>
    </source>
</evidence>
<evidence type="ECO:0000313" key="18">
    <source>
        <dbReference type="Ensembl" id="ENSAMEP00000011165.2"/>
    </source>
</evidence>
<dbReference type="PANTHER" id="PTHR23226">
    <property type="entry name" value="ZINC FINGER AND SCAN DOMAIN-CONTAINING"/>
    <property type="match status" value="1"/>
</dbReference>
<feature type="region of interest" description="Disordered" evidence="14">
    <location>
        <begin position="24"/>
        <end position="45"/>
    </location>
</feature>
<comment type="function">
    <text evidence="1">May be involved in transcriptional regulation.</text>
</comment>
<feature type="domain" description="C2H2-type" evidence="15">
    <location>
        <begin position="326"/>
        <end position="353"/>
    </location>
</feature>
<evidence type="ECO:0000256" key="7">
    <source>
        <dbReference type="ARBA" id="ARBA00022833"/>
    </source>
</evidence>
<reference evidence="18" key="3">
    <citation type="submission" date="2025-09" db="UniProtKB">
        <authorList>
            <consortium name="Ensembl"/>
        </authorList>
    </citation>
    <scope>IDENTIFICATION</scope>
</reference>
<dbReference type="Gene3D" id="3.30.160.60">
    <property type="entry name" value="Classic Zinc Finger"/>
    <property type="match status" value="5"/>
</dbReference>
<dbReference type="SUPFAM" id="SSF109640">
    <property type="entry name" value="KRAB domain (Kruppel-associated box)"/>
    <property type="match status" value="1"/>
</dbReference>